<dbReference type="EMBL" id="CP002777">
    <property type="protein sequence ID" value="AEG34314.1"/>
    <property type="molecule type" value="Genomic_DNA"/>
</dbReference>
<feature type="transmembrane region" description="Helical" evidence="5">
    <location>
        <begin position="20"/>
        <end position="45"/>
    </location>
</feature>
<feature type="transmembrane region" description="Helical" evidence="5">
    <location>
        <begin position="226"/>
        <end position="247"/>
    </location>
</feature>
<dbReference type="AlphaFoldDB" id="F6DFX7"/>
<evidence type="ECO:0000256" key="4">
    <source>
        <dbReference type="ARBA" id="ARBA00023136"/>
    </source>
</evidence>
<sequence>MDFVFRVSWKELVQVFRDRKLVFSTLVLPVLLMPVLMFGPTLLLGRLVQQTAEKRQEVAVAGLPEEALRALEAAHLVPVPVQDPEVLVREGKYPAGIAYRDGVYRVYARLSGGVTEGQVVAGKVQNALQSLKERKVAEALAQKGLPLEVLSPFRVEVVDAATEREKASGLLGFLLPFFLVIFILSGGQVVAVDATAGEKEKGTLEALLTAPVPLFHLALGKTLAAVAMALLSGVAGLSGLALGGAWAHRFAPDLLAQGGPPLGGGLALDGGSFLGLSLSAFLLALLMGAAMVALGLYARSFKEAQSYLAPLQLLAILPLLFLQFRGLVEVPSWTSLLPIVNVALLMDALFKGTATPLSMVLTWGSTLAYALLALGLAVWAFGREDVVFRN</sequence>
<dbReference type="InterPro" id="IPR013525">
    <property type="entry name" value="ABC2_TM"/>
</dbReference>
<dbReference type="KEGG" id="tts:Ththe16_1922"/>
<protein>
    <submittedName>
        <fullName evidence="7">NatB sodium ABC transporter permease NatB</fullName>
    </submittedName>
</protein>
<feature type="transmembrane region" description="Helical" evidence="5">
    <location>
        <begin position="170"/>
        <end position="190"/>
    </location>
</feature>
<dbReference type="RefSeq" id="WP_014510945.1">
    <property type="nucleotide sequence ID" value="NC_017272.1"/>
</dbReference>
<evidence type="ECO:0000256" key="1">
    <source>
        <dbReference type="ARBA" id="ARBA00004141"/>
    </source>
</evidence>
<reference evidence="7" key="1">
    <citation type="submission" date="2011-05" db="EMBL/GenBank/DDBJ databases">
        <title>Complete sequence of chromosome of Thermus thermophilus SG0.5JP17-16.</title>
        <authorList>
            <consortium name="US DOE Joint Genome Institute"/>
            <person name="Lucas S."/>
            <person name="Han J."/>
            <person name="Lapidus A."/>
            <person name="Cheng J.-F."/>
            <person name="Goodwin L."/>
            <person name="Pitluck S."/>
            <person name="Peters L."/>
            <person name="Mikhailova N."/>
            <person name="Teshima H."/>
            <person name="Han C."/>
            <person name="Tapia R."/>
            <person name="Land M."/>
            <person name="Hauser L."/>
            <person name="Kyrpides N."/>
            <person name="Ivanova N."/>
            <person name="Pagani I."/>
            <person name="Allgaier M."/>
            <person name="Hugenholtz P."/>
            <person name="Singer S."/>
            <person name="Gladden J."/>
            <person name="Woyke T."/>
        </authorList>
    </citation>
    <scope>NUCLEOTIDE SEQUENCE</scope>
    <source>
        <strain evidence="7">SG0.5JP17-16</strain>
    </source>
</reference>
<dbReference type="PANTHER" id="PTHR43471">
    <property type="entry name" value="ABC TRANSPORTER PERMEASE"/>
    <property type="match status" value="1"/>
</dbReference>
<accession>F6DFX7</accession>
<dbReference type="GO" id="GO:0016020">
    <property type="term" value="C:membrane"/>
    <property type="evidence" value="ECO:0007669"/>
    <property type="project" value="UniProtKB-SubCell"/>
</dbReference>
<proteinExistence type="predicted"/>
<dbReference type="Pfam" id="PF12698">
    <property type="entry name" value="ABC2_membrane_3"/>
    <property type="match status" value="1"/>
</dbReference>
<evidence type="ECO:0000313" key="8">
    <source>
        <dbReference type="Proteomes" id="UP000009233"/>
    </source>
</evidence>
<evidence type="ECO:0000259" key="6">
    <source>
        <dbReference type="Pfam" id="PF12698"/>
    </source>
</evidence>
<dbReference type="HOGENOM" id="CLU_022118_1_0_0"/>
<dbReference type="PANTHER" id="PTHR43471:SF3">
    <property type="entry name" value="ABC TRANSPORTER PERMEASE PROTEIN NATB"/>
    <property type="match status" value="1"/>
</dbReference>
<evidence type="ECO:0000256" key="5">
    <source>
        <dbReference type="SAM" id="Phobius"/>
    </source>
</evidence>
<feature type="domain" description="ABC-2 type transporter transmembrane" evidence="6">
    <location>
        <begin position="21"/>
        <end position="379"/>
    </location>
</feature>
<comment type="subcellular location">
    <subcellularLocation>
        <location evidence="1">Membrane</location>
        <topology evidence="1">Multi-pass membrane protein</topology>
    </subcellularLocation>
</comment>
<organism evidence="7 8">
    <name type="scientific">Thermus thermophilus (strain SG0.5JP17-16)</name>
    <dbReference type="NCBI Taxonomy" id="762633"/>
    <lineage>
        <taxon>Bacteria</taxon>
        <taxon>Thermotogati</taxon>
        <taxon>Deinococcota</taxon>
        <taxon>Deinococci</taxon>
        <taxon>Thermales</taxon>
        <taxon>Thermaceae</taxon>
        <taxon>Thermus</taxon>
    </lineage>
</organism>
<dbReference type="Proteomes" id="UP000009233">
    <property type="component" value="Chromosome"/>
</dbReference>
<evidence type="ECO:0000313" key="7">
    <source>
        <dbReference type="EMBL" id="AEG34314.1"/>
    </source>
</evidence>
<name>F6DFX7_THETG</name>
<evidence type="ECO:0000256" key="2">
    <source>
        <dbReference type="ARBA" id="ARBA00022692"/>
    </source>
</evidence>
<feature type="transmembrane region" description="Helical" evidence="5">
    <location>
        <begin position="307"/>
        <end position="324"/>
    </location>
</feature>
<dbReference type="PATRIC" id="fig|762633.3.peg.1912"/>
<evidence type="ECO:0000256" key="3">
    <source>
        <dbReference type="ARBA" id="ARBA00022989"/>
    </source>
</evidence>
<feature type="transmembrane region" description="Helical" evidence="5">
    <location>
        <begin position="357"/>
        <end position="381"/>
    </location>
</feature>
<dbReference type="GO" id="GO:0140359">
    <property type="term" value="F:ABC-type transporter activity"/>
    <property type="evidence" value="ECO:0007669"/>
    <property type="project" value="InterPro"/>
</dbReference>
<keyword evidence="2 5" id="KW-0812">Transmembrane</keyword>
<keyword evidence="4 5" id="KW-0472">Membrane</keyword>
<feature type="transmembrane region" description="Helical" evidence="5">
    <location>
        <begin position="202"/>
        <end position="219"/>
    </location>
</feature>
<feature type="transmembrane region" description="Helical" evidence="5">
    <location>
        <begin position="273"/>
        <end position="295"/>
    </location>
</feature>
<gene>
    <name evidence="7" type="ordered locus">Ththe16_1922</name>
</gene>
<keyword evidence="3 5" id="KW-1133">Transmembrane helix</keyword>